<reference evidence="1" key="1">
    <citation type="submission" date="2021-06" db="EMBL/GenBank/DDBJ databases">
        <authorList>
            <person name="Kallberg Y."/>
            <person name="Tangrot J."/>
            <person name="Rosling A."/>
        </authorList>
    </citation>
    <scope>NUCLEOTIDE SEQUENCE</scope>
    <source>
        <strain evidence="1">MA461A</strain>
    </source>
</reference>
<organism evidence="1 2">
    <name type="scientific">Racocetra persica</name>
    <dbReference type="NCBI Taxonomy" id="160502"/>
    <lineage>
        <taxon>Eukaryota</taxon>
        <taxon>Fungi</taxon>
        <taxon>Fungi incertae sedis</taxon>
        <taxon>Mucoromycota</taxon>
        <taxon>Glomeromycotina</taxon>
        <taxon>Glomeromycetes</taxon>
        <taxon>Diversisporales</taxon>
        <taxon>Gigasporaceae</taxon>
        <taxon>Racocetra</taxon>
    </lineage>
</organism>
<evidence type="ECO:0000313" key="2">
    <source>
        <dbReference type="Proteomes" id="UP000789920"/>
    </source>
</evidence>
<gene>
    <name evidence="1" type="ORF">RPERSI_LOCUS9921</name>
</gene>
<feature type="non-terminal residue" evidence="1">
    <location>
        <position position="1"/>
    </location>
</feature>
<dbReference type="Proteomes" id="UP000789920">
    <property type="component" value="Unassembled WGS sequence"/>
</dbReference>
<comment type="caution">
    <text evidence="1">The sequence shown here is derived from an EMBL/GenBank/DDBJ whole genome shotgun (WGS) entry which is preliminary data.</text>
</comment>
<sequence length="147" mass="17093">NEPIQNLIEKSKNLDFDMIIRVGEEPNVKEFKVHSIILSASSSYFEAALSSRWARRENGIIIFNKPNISPLVFETIINYIYTEKISDKNEVSLLDVFIAADEMELMKICQQVKKRLIETKSAWKFPKDFITICKHDTFADLHRNPTK</sequence>
<evidence type="ECO:0000313" key="1">
    <source>
        <dbReference type="EMBL" id="CAG8698878.1"/>
    </source>
</evidence>
<proteinExistence type="predicted"/>
<keyword evidence="2" id="KW-1185">Reference proteome</keyword>
<dbReference type="EMBL" id="CAJVQC010019153">
    <property type="protein sequence ID" value="CAG8698878.1"/>
    <property type="molecule type" value="Genomic_DNA"/>
</dbReference>
<accession>A0ACA9PGE8</accession>
<protein>
    <submittedName>
        <fullName evidence="1">31404_t:CDS:1</fullName>
    </submittedName>
</protein>
<name>A0ACA9PGE8_9GLOM</name>